<reference evidence="3" key="1">
    <citation type="submission" date="2020-08" db="EMBL/GenBank/DDBJ databases">
        <title>Plant Genome Project.</title>
        <authorList>
            <person name="Zhang R.-G."/>
        </authorList>
    </citation>
    <scope>NUCLEOTIDE SEQUENCE</scope>
    <source>
        <strain evidence="3">WSP0</strain>
        <tissue evidence="3">Leaf</tissue>
    </source>
</reference>
<feature type="compositionally biased region" description="Acidic residues" evidence="1">
    <location>
        <begin position="217"/>
        <end position="229"/>
    </location>
</feature>
<feature type="region of interest" description="Disordered" evidence="1">
    <location>
        <begin position="173"/>
        <end position="229"/>
    </location>
</feature>
<dbReference type="AlphaFoldDB" id="A0AAV6KMD1"/>
<evidence type="ECO:0000256" key="2">
    <source>
        <dbReference type="SAM" id="SignalP"/>
    </source>
</evidence>
<proteinExistence type="predicted"/>
<sequence>MAMTMNILVDFMSLAMTEMVMRGERGCPPPDVISDDALLSPAAYDFDSFSLRFCRPPSSPTTSYPIGWVCDFLSVIVAVEFVVDQQDRVRRRQFFFFFSLCISNVDRNLFTYANLIDVIEEMGCPRNSIIYHKLPNADLDGGLVGLTGDIDLLDMFATHEGFNVPIEVYVDSPGMYNGSEDDEEEFNVPRESDPDTEHEGDEGDSESDTSGLVMSSEENEEYDVPIEKE</sequence>
<feature type="signal peptide" evidence="2">
    <location>
        <begin position="1"/>
        <end position="17"/>
    </location>
</feature>
<keyword evidence="4" id="KW-1185">Reference proteome</keyword>
<comment type="caution">
    <text evidence="3">The sequence shown here is derived from an EMBL/GenBank/DDBJ whole genome shotgun (WGS) entry which is preliminary data.</text>
</comment>
<feature type="compositionally biased region" description="Acidic residues" evidence="1">
    <location>
        <begin position="198"/>
        <end position="207"/>
    </location>
</feature>
<feature type="chain" id="PRO_5043966801" description="PB1 domain-containing protein" evidence="2">
    <location>
        <begin position="18"/>
        <end position="229"/>
    </location>
</feature>
<dbReference type="EMBL" id="JACTNZ010000004">
    <property type="protein sequence ID" value="KAG5553347.1"/>
    <property type="molecule type" value="Genomic_DNA"/>
</dbReference>
<organism evidence="3 4">
    <name type="scientific">Rhododendron griersonianum</name>
    <dbReference type="NCBI Taxonomy" id="479676"/>
    <lineage>
        <taxon>Eukaryota</taxon>
        <taxon>Viridiplantae</taxon>
        <taxon>Streptophyta</taxon>
        <taxon>Embryophyta</taxon>
        <taxon>Tracheophyta</taxon>
        <taxon>Spermatophyta</taxon>
        <taxon>Magnoliopsida</taxon>
        <taxon>eudicotyledons</taxon>
        <taxon>Gunneridae</taxon>
        <taxon>Pentapetalae</taxon>
        <taxon>asterids</taxon>
        <taxon>Ericales</taxon>
        <taxon>Ericaceae</taxon>
        <taxon>Ericoideae</taxon>
        <taxon>Rhodoreae</taxon>
        <taxon>Rhododendron</taxon>
    </lineage>
</organism>
<dbReference type="Proteomes" id="UP000823749">
    <property type="component" value="Chromosome 4"/>
</dbReference>
<name>A0AAV6KMD1_9ERIC</name>
<gene>
    <name evidence="3" type="ORF">RHGRI_011275</name>
</gene>
<accession>A0AAV6KMD1</accession>
<feature type="compositionally biased region" description="Basic and acidic residues" evidence="1">
    <location>
        <begin position="187"/>
        <end position="197"/>
    </location>
</feature>
<evidence type="ECO:0000256" key="1">
    <source>
        <dbReference type="SAM" id="MobiDB-lite"/>
    </source>
</evidence>
<protein>
    <recommendedName>
        <fullName evidence="5">PB1 domain-containing protein</fullName>
    </recommendedName>
</protein>
<evidence type="ECO:0000313" key="4">
    <source>
        <dbReference type="Proteomes" id="UP000823749"/>
    </source>
</evidence>
<keyword evidence="2" id="KW-0732">Signal</keyword>
<evidence type="ECO:0008006" key="5">
    <source>
        <dbReference type="Google" id="ProtNLM"/>
    </source>
</evidence>
<evidence type="ECO:0000313" key="3">
    <source>
        <dbReference type="EMBL" id="KAG5553347.1"/>
    </source>
</evidence>